<keyword evidence="2" id="KW-1133">Transmembrane helix</keyword>
<sequence>MAPTSAPAADGSTTYCWASAAPSNAPLVDASRFGSIGKGNGGACPVAVSLASTLPRTYPAGDKPLINWTLFWRLAGDSDAATTTRFLLNNVTQNVTTSQLYLCRADAACSPFTDDKTKLLSSPVVAKTFSQGSVPYQSIVELPQDAGDYILVASATLPANAAADRLDVALFTRITVQAPTNYTWTYVGIGAGAFVVLAFLVGWCIYTNRRMRRLEMDLHRATFASIHRPSHNLNYDYNYPKTDDSMLRRGPVISFPNSRSDRTERTFSDPSNDRPQRRLHLDFAPYFTPTQGYLHEVGSSPGPIVGRDSEYMVPPLTPPSDTSTEYSTRPQYGRRSTLQDDSGYVVRASDVTMQSQGGVSTNYTRYY</sequence>
<dbReference type="EMBL" id="VJMH01006767">
    <property type="protein sequence ID" value="KAF0688098.1"/>
    <property type="molecule type" value="Genomic_DNA"/>
</dbReference>
<accession>A0A485LEJ9</accession>
<evidence type="ECO:0000256" key="1">
    <source>
        <dbReference type="SAM" id="MobiDB-lite"/>
    </source>
</evidence>
<keyword evidence="2" id="KW-0472">Membrane</keyword>
<dbReference type="AlphaFoldDB" id="A0A485LEJ9"/>
<feature type="region of interest" description="Disordered" evidence="1">
    <location>
        <begin position="254"/>
        <end position="275"/>
    </location>
</feature>
<dbReference type="OrthoDB" id="73650at2759"/>
<dbReference type="EMBL" id="CAADRA010006790">
    <property type="protein sequence ID" value="VFT96949.1"/>
    <property type="molecule type" value="Genomic_DNA"/>
</dbReference>
<protein>
    <submittedName>
        <fullName evidence="4">Aste57867_20259 protein</fullName>
    </submittedName>
</protein>
<evidence type="ECO:0000313" key="3">
    <source>
        <dbReference type="EMBL" id="KAF0688098.1"/>
    </source>
</evidence>
<keyword evidence="5" id="KW-1185">Reference proteome</keyword>
<dbReference type="Proteomes" id="UP000332933">
    <property type="component" value="Unassembled WGS sequence"/>
</dbReference>
<organism evidence="4 5">
    <name type="scientific">Aphanomyces stellatus</name>
    <dbReference type="NCBI Taxonomy" id="120398"/>
    <lineage>
        <taxon>Eukaryota</taxon>
        <taxon>Sar</taxon>
        <taxon>Stramenopiles</taxon>
        <taxon>Oomycota</taxon>
        <taxon>Saprolegniomycetes</taxon>
        <taxon>Saprolegniales</taxon>
        <taxon>Verrucalvaceae</taxon>
        <taxon>Aphanomyces</taxon>
    </lineage>
</organism>
<feature type="compositionally biased region" description="Basic and acidic residues" evidence="1">
    <location>
        <begin position="259"/>
        <end position="275"/>
    </location>
</feature>
<reference evidence="4 5" key="1">
    <citation type="submission" date="2019-03" db="EMBL/GenBank/DDBJ databases">
        <authorList>
            <person name="Gaulin E."/>
            <person name="Dumas B."/>
        </authorList>
    </citation>
    <scope>NUCLEOTIDE SEQUENCE [LARGE SCALE GENOMIC DNA]</scope>
    <source>
        <strain evidence="4">CBS 568.67</strain>
    </source>
</reference>
<gene>
    <name evidence="4" type="primary">Aste57867_20259</name>
    <name evidence="3" type="ORF">As57867_020193</name>
    <name evidence="4" type="ORF">ASTE57867_20259</name>
</gene>
<evidence type="ECO:0000256" key="2">
    <source>
        <dbReference type="SAM" id="Phobius"/>
    </source>
</evidence>
<keyword evidence="2" id="KW-0812">Transmembrane</keyword>
<feature type="compositionally biased region" description="Polar residues" evidence="1">
    <location>
        <begin position="319"/>
        <end position="339"/>
    </location>
</feature>
<reference evidence="3" key="2">
    <citation type="submission" date="2019-06" db="EMBL/GenBank/DDBJ databases">
        <title>Genomics analysis of Aphanomyces spp. identifies a new class of oomycete effector associated with host adaptation.</title>
        <authorList>
            <person name="Gaulin E."/>
        </authorList>
    </citation>
    <scope>NUCLEOTIDE SEQUENCE</scope>
    <source>
        <strain evidence="3">CBS 578.67</strain>
    </source>
</reference>
<evidence type="ECO:0000313" key="4">
    <source>
        <dbReference type="EMBL" id="VFT96949.1"/>
    </source>
</evidence>
<proteinExistence type="predicted"/>
<name>A0A485LEJ9_9STRA</name>
<evidence type="ECO:0000313" key="5">
    <source>
        <dbReference type="Proteomes" id="UP000332933"/>
    </source>
</evidence>
<feature type="transmembrane region" description="Helical" evidence="2">
    <location>
        <begin position="184"/>
        <end position="206"/>
    </location>
</feature>
<feature type="region of interest" description="Disordered" evidence="1">
    <location>
        <begin position="315"/>
        <end position="339"/>
    </location>
</feature>